<name>A0A6J6CNL4_9ZZZZ</name>
<feature type="region of interest" description="Disordered" evidence="1">
    <location>
        <begin position="370"/>
        <end position="395"/>
    </location>
</feature>
<protein>
    <submittedName>
        <fullName evidence="3">Unannotated protein</fullName>
    </submittedName>
</protein>
<accession>A0A6J6CNL4</accession>
<reference evidence="3" key="1">
    <citation type="submission" date="2020-05" db="EMBL/GenBank/DDBJ databases">
        <authorList>
            <person name="Chiriac C."/>
            <person name="Salcher M."/>
            <person name="Ghai R."/>
            <person name="Kavagutti S V."/>
        </authorList>
    </citation>
    <scope>NUCLEOTIDE SEQUENCE</scope>
</reference>
<dbReference type="EMBL" id="CAEZTQ010000022">
    <property type="protein sequence ID" value="CAB4566254.1"/>
    <property type="molecule type" value="Genomic_DNA"/>
</dbReference>
<dbReference type="CDD" id="cd00164">
    <property type="entry name" value="S1_like"/>
    <property type="match status" value="1"/>
</dbReference>
<evidence type="ECO:0000259" key="2">
    <source>
        <dbReference type="PROSITE" id="PS50126"/>
    </source>
</evidence>
<dbReference type="Gene3D" id="3.40.50.11980">
    <property type="match status" value="1"/>
</dbReference>
<dbReference type="InterPro" id="IPR012340">
    <property type="entry name" value="NA-bd_OB-fold"/>
</dbReference>
<evidence type="ECO:0000313" key="5">
    <source>
        <dbReference type="EMBL" id="CAB4642624.1"/>
    </source>
</evidence>
<dbReference type="SUPFAM" id="SSF50249">
    <property type="entry name" value="Nucleic acid-binding proteins"/>
    <property type="match status" value="1"/>
</dbReference>
<evidence type="ECO:0000256" key="1">
    <source>
        <dbReference type="SAM" id="MobiDB-lite"/>
    </source>
</evidence>
<dbReference type="Gene3D" id="2.40.50.140">
    <property type="entry name" value="Nucleic acid-binding proteins"/>
    <property type="match status" value="1"/>
</dbReference>
<dbReference type="Pfam" id="PF11977">
    <property type="entry name" value="RNase_Zc3h12a"/>
    <property type="match status" value="1"/>
</dbReference>
<feature type="compositionally biased region" description="Pro residues" evidence="1">
    <location>
        <begin position="167"/>
        <end position="176"/>
    </location>
</feature>
<dbReference type="GO" id="GO:0003676">
    <property type="term" value="F:nucleic acid binding"/>
    <property type="evidence" value="ECO:0007669"/>
    <property type="project" value="InterPro"/>
</dbReference>
<evidence type="ECO:0000313" key="4">
    <source>
        <dbReference type="EMBL" id="CAB4566254.1"/>
    </source>
</evidence>
<organism evidence="3">
    <name type="scientific">freshwater metagenome</name>
    <dbReference type="NCBI Taxonomy" id="449393"/>
    <lineage>
        <taxon>unclassified sequences</taxon>
        <taxon>metagenomes</taxon>
        <taxon>ecological metagenomes</taxon>
    </lineage>
</organism>
<feature type="region of interest" description="Disordered" evidence="1">
    <location>
        <begin position="304"/>
        <end position="346"/>
    </location>
</feature>
<dbReference type="AlphaFoldDB" id="A0A6J6CNL4"/>
<evidence type="ECO:0000313" key="3">
    <source>
        <dbReference type="EMBL" id="CAB4551693.1"/>
    </source>
</evidence>
<dbReference type="InterPro" id="IPR003029">
    <property type="entry name" value="S1_domain"/>
</dbReference>
<feature type="region of interest" description="Disordered" evidence="1">
    <location>
        <begin position="160"/>
        <end position="198"/>
    </location>
</feature>
<proteinExistence type="predicted"/>
<gene>
    <name evidence="3" type="ORF">UFOPK1572_00211</name>
    <name evidence="4" type="ORF">UFOPK1704_00205</name>
    <name evidence="5" type="ORF">UFOPK2169_00224</name>
</gene>
<dbReference type="EMBL" id="CAEZTC010000015">
    <property type="protein sequence ID" value="CAB4551693.1"/>
    <property type="molecule type" value="Genomic_DNA"/>
</dbReference>
<dbReference type="Pfam" id="PF00575">
    <property type="entry name" value="S1"/>
    <property type="match status" value="1"/>
</dbReference>
<dbReference type="InterPro" id="IPR021869">
    <property type="entry name" value="RNase_Zc3h12_NYN"/>
</dbReference>
<dbReference type="SMART" id="SM00316">
    <property type="entry name" value="S1"/>
    <property type="match status" value="1"/>
</dbReference>
<feature type="domain" description="S1 motif" evidence="2">
    <location>
        <begin position="225"/>
        <end position="293"/>
    </location>
</feature>
<dbReference type="PROSITE" id="PS50126">
    <property type="entry name" value="S1"/>
    <property type="match status" value="1"/>
</dbReference>
<dbReference type="EMBL" id="CAEZWE010000004">
    <property type="protein sequence ID" value="CAB4642624.1"/>
    <property type="molecule type" value="Genomic_DNA"/>
</dbReference>
<sequence length="395" mass="41696">MTKHIIVDGSNIATEGRAEPSLAQLDEAVSALMDEYKGAKVTVIVDATFGHRIAKKERAEFEKALANNELVTPPAGAVGRGDAFILAIADKVNAAIFSNDSFQEFHGKYKWLFDEGRLIGGKPVPLVGWVLVERLPVRGPTSRRSVKHGGVVAKALPAASPEASKPMPVPKTPPPNARLAKSAPVSAKQNAATTAKAPVSASKPATTMVNDLVSFLEFVEKHPVGAKVKAVVETYAANGVSVRMGSIAGYVPLKNMATPIPRSARDVFKLGDQVSLMVVGYSPSRRSVDLGVPDVVATKVAESLQHDTKKKTKKTASSKVAGAKKSTIKKPGVPARKVSVEKAPTKKAVAKKNVVKKAIVKKAVVKKTAAPVVKKTARPAAKKVVTAKKSAPKKK</sequence>